<dbReference type="EMBL" id="FO818640">
    <property type="protein sequence ID" value="CDM96752.1"/>
    <property type="molecule type" value="Genomic_DNA"/>
</dbReference>
<gene>
    <name evidence="2" type="ORF">ARTHRO_41161</name>
</gene>
<dbReference type="AlphaFoldDB" id="A0A9P1KJH3"/>
<evidence type="ECO:0000313" key="3">
    <source>
        <dbReference type="Proteomes" id="UP000032946"/>
    </source>
</evidence>
<accession>A0A9P1KJH3</accession>
<sequence length="34" mass="3922">MAQIEQMEPEEVVYLDEAGMNSQDSDYPYGYCES</sequence>
<evidence type="ECO:0000313" key="2">
    <source>
        <dbReference type="EMBL" id="CDM96752.1"/>
    </source>
</evidence>
<reference evidence="2 3" key="1">
    <citation type="submission" date="2014-02" db="EMBL/GenBank/DDBJ databases">
        <authorList>
            <person name="Genoscope - CEA"/>
        </authorList>
    </citation>
    <scope>NUCLEOTIDE SEQUENCE [LARGE SCALE GENOMIC DNA]</scope>
    <source>
        <strain evidence="2 3">PCC 8005</strain>
    </source>
</reference>
<protein>
    <recommendedName>
        <fullName evidence="4">Transposase</fullName>
    </recommendedName>
</protein>
<proteinExistence type="predicted"/>
<evidence type="ECO:0000256" key="1">
    <source>
        <dbReference type="SAM" id="MobiDB-lite"/>
    </source>
</evidence>
<keyword evidence="3" id="KW-1185">Reference proteome</keyword>
<evidence type="ECO:0008006" key="4">
    <source>
        <dbReference type="Google" id="ProtNLM"/>
    </source>
</evidence>
<dbReference type="Proteomes" id="UP000032946">
    <property type="component" value="Chromosome"/>
</dbReference>
<name>A0A9P1KJH3_9CYAN</name>
<feature type="region of interest" description="Disordered" evidence="1">
    <location>
        <begin position="14"/>
        <end position="34"/>
    </location>
</feature>
<organism evidence="2 3">
    <name type="scientific">Limnospira indica PCC 8005</name>
    <dbReference type="NCBI Taxonomy" id="376219"/>
    <lineage>
        <taxon>Bacteria</taxon>
        <taxon>Bacillati</taxon>
        <taxon>Cyanobacteriota</taxon>
        <taxon>Cyanophyceae</taxon>
        <taxon>Oscillatoriophycideae</taxon>
        <taxon>Oscillatoriales</taxon>
        <taxon>Sirenicapillariaceae</taxon>
        <taxon>Limnospira</taxon>
    </lineage>
</organism>